<comment type="subcellular location">
    <subcellularLocation>
        <location evidence="1">Nucleus</location>
    </subcellularLocation>
</comment>
<evidence type="ECO:0000256" key="6">
    <source>
        <dbReference type="ARBA" id="ARBA00023306"/>
    </source>
</evidence>
<dbReference type="PANTHER" id="PTHR11842">
    <property type="entry name" value="MITOTIC SPINDLE ASSEMBLY CHECKPOINT PROTEIN MAD2"/>
    <property type="match status" value="1"/>
</dbReference>
<dbReference type="GO" id="GO:0005737">
    <property type="term" value="C:cytoplasm"/>
    <property type="evidence" value="ECO:0007669"/>
    <property type="project" value="EnsemblPlants"/>
</dbReference>
<keyword evidence="4" id="KW-0498">Mitosis</keyword>
<keyword evidence="6" id="KW-0131">Cell cycle</keyword>
<dbReference type="GO" id="GO:0000776">
    <property type="term" value="C:kinetochore"/>
    <property type="evidence" value="ECO:0007669"/>
    <property type="project" value="EnsemblPlants"/>
</dbReference>
<keyword evidence="3" id="KW-0132">Cell division</keyword>
<keyword evidence="5" id="KW-0539">Nucleus</keyword>
<dbReference type="OMA" id="WQFDVEI"/>
<dbReference type="PROSITE" id="PS50815">
    <property type="entry name" value="HORMA"/>
    <property type="match status" value="1"/>
</dbReference>
<dbReference type="STRING" id="69332.A0A388L3I2"/>
<dbReference type="AlphaFoldDB" id="A0A388L3I2"/>
<dbReference type="GO" id="GO:0005635">
    <property type="term" value="C:nuclear envelope"/>
    <property type="evidence" value="ECO:0007669"/>
    <property type="project" value="EnsemblPlants"/>
</dbReference>
<evidence type="ECO:0000256" key="3">
    <source>
        <dbReference type="ARBA" id="ARBA00022618"/>
    </source>
</evidence>
<dbReference type="InterPro" id="IPR045091">
    <property type="entry name" value="Mad2-like"/>
</dbReference>
<dbReference type="InterPro" id="IPR036570">
    <property type="entry name" value="HORMA_dom_sf"/>
</dbReference>
<keyword evidence="9" id="KW-1185">Reference proteome</keyword>
<gene>
    <name evidence="8" type="ORF">CBR_g22979</name>
</gene>
<evidence type="ECO:0000313" key="8">
    <source>
        <dbReference type="EMBL" id="GBG76763.1"/>
    </source>
</evidence>
<evidence type="ECO:0000313" key="9">
    <source>
        <dbReference type="Proteomes" id="UP000265515"/>
    </source>
</evidence>
<name>A0A388L3I2_CHABU</name>
<evidence type="ECO:0000256" key="4">
    <source>
        <dbReference type="ARBA" id="ARBA00022776"/>
    </source>
</evidence>
<proteinExistence type="inferred from homology"/>
<dbReference type="Gramene" id="GBG76763">
    <property type="protein sequence ID" value="GBG76763"/>
    <property type="gene ID" value="CBR_g22979"/>
</dbReference>
<feature type="domain" description="HORMA" evidence="7">
    <location>
        <begin position="16"/>
        <end position="199"/>
    </location>
</feature>
<dbReference type="GO" id="GO:0007094">
    <property type="term" value="P:mitotic spindle assembly checkpoint signaling"/>
    <property type="evidence" value="ECO:0007669"/>
    <property type="project" value="EnsemblPlants"/>
</dbReference>
<dbReference type="Gene3D" id="3.30.900.10">
    <property type="entry name" value="HORMA domain"/>
    <property type="match status" value="1"/>
</dbReference>
<evidence type="ECO:0000259" key="7">
    <source>
        <dbReference type="PROSITE" id="PS50815"/>
    </source>
</evidence>
<dbReference type="Proteomes" id="UP000265515">
    <property type="component" value="Unassembled WGS sequence"/>
</dbReference>
<dbReference type="GO" id="GO:0051301">
    <property type="term" value="P:cell division"/>
    <property type="evidence" value="ECO:0007669"/>
    <property type="project" value="UniProtKB-KW"/>
</dbReference>
<dbReference type="GO" id="GO:0005654">
    <property type="term" value="C:nucleoplasm"/>
    <property type="evidence" value="ECO:0007669"/>
    <property type="project" value="TreeGrafter"/>
</dbReference>
<evidence type="ECO:0000256" key="2">
    <source>
        <dbReference type="ARBA" id="ARBA00010348"/>
    </source>
</evidence>
<comment type="similarity">
    <text evidence="2">Belongs to the MAD2 family.</text>
</comment>
<dbReference type="GO" id="GO:0005828">
    <property type="term" value="C:kinetochore microtubule"/>
    <property type="evidence" value="ECO:0007669"/>
    <property type="project" value="EnsemblPlants"/>
</dbReference>
<dbReference type="OrthoDB" id="1806at2759"/>
<protein>
    <recommendedName>
        <fullName evidence="7">HORMA domain-containing protein</fullName>
    </recommendedName>
</protein>
<organism evidence="8 9">
    <name type="scientific">Chara braunii</name>
    <name type="common">Braun's stonewort</name>
    <dbReference type="NCBI Taxonomy" id="69332"/>
    <lineage>
        <taxon>Eukaryota</taxon>
        <taxon>Viridiplantae</taxon>
        <taxon>Streptophyta</taxon>
        <taxon>Charophyceae</taxon>
        <taxon>Charales</taxon>
        <taxon>Characeae</taxon>
        <taxon>Chara</taxon>
    </lineage>
</organism>
<evidence type="ECO:0000256" key="5">
    <source>
        <dbReference type="ARBA" id="ARBA00023242"/>
    </source>
</evidence>
<accession>A0A388L3I2</accession>
<dbReference type="SUPFAM" id="SSF56019">
    <property type="entry name" value="The spindle assembly checkpoint protein mad2"/>
    <property type="match status" value="1"/>
</dbReference>
<reference evidence="8 9" key="1">
    <citation type="journal article" date="2018" name="Cell">
        <title>The Chara Genome: Secondary Complexity and Implications for Plant Terrestrialization.</title>
        <authorList>
            <person name="Nishiyama T."/>
            <person name="Sakayama H."/>
            <person name="Vries J.D."/>
            <person name="Buschmann H."/>
            <person name="Saint-Marcoux D."/>
            <person name="Ullrich K.K."/>
            <person name="Haas F.B."/>
            <person name="Vanderstraeten L."/>
            <person name="Becker D."/>
            <person name="Lang D."/>
            <person name="Vosolsobe S."/>
            <person name="Rombauts S."/>
            <person name="Wilhelmsson P.K.I."/>
            <person name="Janitza P."/>
            <person name="Kern R."/>
            <person name="Heyl A."/>
            <person name="Rumpler F."/>
            <person name="Villalobos L.I.A.C."/>
            <person name="Clay J.M."/>
            <person name="Skokan R."/>
            <person name="Toyoda A."/>
            <person name="Suzuki Y."/>
            <person name="Kagoshima H."/>
            <person name="Schijlen E."/>
            <person name="Tajeshwar N."/>
            <person name="Catarino B."/>
            <person name="Hetherington A.J."/>
            <person name="Saltykova A."/>
            <person name="Bonnot C."/>
            <person name="Breuninger H."/>
            <person name="Symeonidi A."/>
            <person name="Radhakrishnan G.V."/>
            <person name="Van Nieuwerburgh F."/>
            <person name="Deforce D."/>
            <person name="Chang C."/>
            <person name="Karol K.G."/>
            <person name="Hedrich R."/>
            <person name="Ulvskov P."/>
            <person name="Glockner G."/>
            <person name="Delwiche C.F."/>
            <person name="Petrasek J."/>
            <person name="Van de Peer Y."/>
            <person name="Friml J."/>
            <person name="Beilby M."/>
            <person name="Dolan L."/>
            <person name="Kohara Y."/>
            <person name="Sugano S."/>
            <person name="Fujiyama A."/>
            <person name="Delaux P.-M."/>
            <person name="Quint M."/>
            <person name="TheiBen G."/>
            <person name="Hagemann M."/>
            <person name="Harholt J."/>
            <person name="Dunand C."/>
            <person name="Zachgo S."/>
            <person name="Langdale J."/>
            <person name="Maumus F."/>
            <person name="Straeten D.V.D."/>
            <person name="Gould S.B."/>
            <person name="Rensing S.A."/>
        </authorList>
    </citation>
    <scope>NUCLEOTIDE SEQUENCE [LARGE SCALE GENOMIC DNA]</scope>
    <source>
        <strain evidence="8 9">S276</strain>
    </source>
</reference>
<comment type="caution">
    <text evidence="8">The sequence shown here is derived from an EMBL/GenBank/DDBJ whole genome shotgun (WGS) entry which is preliminary data.</text>
</comment>
<sequence>MDASQQQLVRGTITLKGSAAIVSDFFFHAVNSILYQRGIYPSDSFTQVKKYGLPILVCENDGVKKYLNQVLEQVSDWLSTGNLKQLVMVIASLSSSDPIERWVFNIETDKAVVESGVTREKPEKEIMGEIQAIIRQITASITFLPLLEERCSFDLLAYTTADAKVPEAWDASDERLLKNAQSVRLRSFSTKVHQVDTMVAYRHCDDDEDED</sequence>
<dbReference type="PANTHER" id="PTHR11842:SF11">
    <property type="entry name" value="MITOTIC SPINDLE ASSEMBLY CHECKPOINT PROTEIN MAD2A"/>
    <property type="match status" value="1"/>
</dbReference>
<dbReference type="Pfam" id="PF02301">
    <property type="entry name" value="HORMA"/>
    <property type="match status" value="1"/>
</dbReference>
<dbReference type="FunFam" id="3.30.900.10:FF:000002">
    <property type="entry name" value="Mitotic spindle assembly checkpoint protein MAD2A"/>
    <property type="match status" value="1"/>
</dbReference>
<dbReference type="EMBL" id="BFEA01000252">
    <property type="protein sequence ID" value="GBG76763.1"/>
    <property type="molecule type" value="Genomic_DNA"/>
</dbReference>
<evidence type="ECO:0000256" key="1">
    <source>
        <dbReference type="ARBA" id="ARBA00004123"/>
    </source>
</evidence>
<dbReference type="GO" id="GO:0010369">
    <property type="term" value="C:chromocenter"/>
    <property type="evidence" value="ECO:0007669"/>
    <property type="project" value="EnsemblPlants"/>
</dbReference>
<dbReference type="InterPro" id="IPR003511">
    <property type="entry name" value="HORMA_dom"/>
</dbReference>